<evidence type="ECO:0000256" key="4">
    <source>
        <dbReference type="ARBA" id="ARBA00022692"/>
    </source>
</evidence>
<evidence type="ECO:0000313" key="8">
    <source>
        <dbReference type="EMBL" id="QDH17592.1"/>
    </source>
</evidence>
<keyword evidence="5 7" id="KW-1133">Transmembrane helix</keyword>
<name>A0A4Y6UJ62_9PROT</name>
<keyword evidence="9" id="KW-1185">Reference proteome</keyword>
<dbReference type="OrthoDB" id="21094at2"/>
<evidence type="ECO:0000256" key="2">
    <source>
        <dbReference type="ARBA" id="ARBA00009784"/>
    </source>
</evidence>
<feature type="transmembrane region" description="Helical" evidence="7">
    <location>
        <begin position="14"/>
        <end position="35"/>
    </location>
</feature>
<dbReference type="AlphaFoldDB" id="A0A4Y6UJ62"/>
<dbReference type="RefSeq" id="WP_141461687.1">
    <property type="nucleotide sequence ID" value="NZ_CP038141.1"/>
</dbReference>
<comment type="subcellular location">
    <subcellularLocation>
        <location evidence="1 7">Cell membrane</location>
        <topology evidence="1 7">Multi-pass membrane protein</topology>
    </subcellularLocation>
</comment>
<dbReference type="NCBIfam" id="TIGR00427">
    <property type="entry name" value="NAAT family transporter"/>
    <property type="match status" value="1"/>
</dbReference>
<evidence type="ECO:0000313" key="9">
    <source>
        <dbReference type="Proteomes" id="UP000316313"/>
    </source>
</evidence>
<evidence type="ECO:0000256" key="5">
    <source>
        <dbReference type="ARBA" id="ARBA00022989"/>
    </source>
</evidence>
<comment type="caution">
    <text evidence="7">Lacks conserved residue(s) required for the propagation of feature annotation.</text>
</comment>
<feature type="transmembrane region" description="Helical" evidence="7">
    <location>
        <begin position="55"/>
        <end position="77"/>
    </location>
</feature>
<evidence type="ECO:0000256" key="6">
    <source>
        <dbReference type="ARBA" id="ARBA00023136"/>
    </source>
</evidence>
<dbReference type="KEGG" id="ssam:E3D00_08475"/>
<organism evidence="8 9">
    <name type="scientific">Swingsia samuiensis</name>
    <dbReference type="NCBI Taxonomy" id="1293412"/>
    <lineage>
        <taxon>Bacteria</taxon>
        <taxon>Pseudomonadati</taxon>
        <taxon>Pseudomonadota</taxon>
        <taxon>Alphaproteobacteria</taxon>
        <taxon>Acetobacterales</taxon>
        <taxon>Acetobacteraceae</taxon>
        <taxon>Swingsia</taxon>
    </lineage>
</organism>
<dbReference type="EMBL" id="CP038141">
    <property type="protein sequence ID" value="QDH17592.1"/>
    <property type="molecule type" value="Genomic_DNA"/>
</dbReference>
<dbReference type="PANTHER" id="PTHR33508">
    <property type="entry name" value="UPF0056 MEMBRANE PROTEIN YHCE"/>
    <property type="match status" value="1"/>
</dbReference>
<keyword evidence="3" id="KW-1003">Cell membrane</keyword>
<accession>A0A4Y6UJ62</accession>
<evidence type="ECO:0000256" key="3">
    <source>
        <dbReference type="ARBA" id="ARBA00022475"/>
    </source>
</evidence>
<evidence type="ECO:0000256" key="7">
    <source>
        <dbReference type="RuleBase" id="RU362048"/>
    </source>
</evidence>
<keyword evidence="6 7" id="KW-0472">Membrane</keyword>
<dbReference type="InterPro" id="IPR002771">
    <property type="entry name" value="Multi_antbiot-R_MarC"/>
</dbReference>
<evidence type="ECO:0000256" key="1">
    <source>
        <dbReference type="ARBA" id="ARBA00004651"/>
    </source>
</evidence>
<dbReference type="Pfam" id="PF01914">
    <property type="entry name" value="MarC"/>
    <property type="match status" value="1"/>
</dbReference>
<gene>
    <name evidence="8" type="ORF">E3D00_08475</name>
</gene>
<protein>
    <recommendedName>
        <fullName evidence="7">UPF0056 membrane protein</fullName>
    </recommendedName>
</protein>
<keyword evidence="4 7" id="KW-0812">Transmembrane</keyword>
<dbReference type="Proteomes" id="UP000316313">
    <property type="component" value="Chromosome"/>
</dbReference>
<dbReference type="PANTHER" id="PTHR33508:SF1">
    <property type="entry name" value="UPF0056 MEMBRANE PROTEIN YHCE"/>
    <property type="match status" value="1"/>
</dbReference>
<dbReference type="GO" id="GO:0005886">
    <property type="term" value="C:plasma membrane"/>
    <property type="evidence" value="ECO:0007669"/>
    <property type="project" value="UniProtKB-SubCell"/>
</dbReference>
<comment type="similarity">
    <text evidence="2 7">Belongs to the UPF0056 (MarC) family.</text>
</comment>
<sequence length="235" mass="24865">MTFPSSLENAVNSWLIAFPALFSIINPIGASLIFAQATEGRTRKEVVDLARKVALNSLGIILVSMWFGNVILSFFGISMNALRITGGLVVASRAWTLLQAPAERTEAVKEKQALQDGKTVAAPDLMERAFFPLALPFTVGPGSISVAIALSSSIPPHMPLADYYMGISAAGTAMGIVIAVAYTYAERIVAMLGVGGARIVSRLAALILLSIGIQILITGIQGFSVDTIHLAHKEL</sequence>
<proteinExistence type="inferred from homology"/>
<reference evidence="8 9" key="1">
    <citation type="submission" date="2019-03" db="EMBL/GenBank/DDBJ databases">
        <title>The complete genome sequence of Swingsia samuiensis NBRC107927(T).</title>
        <authorList>
            <person name="Chua K.-O."/>
            <person name="Chan K.-G."/>
            <person name="See-Too W.-S."/>
        </authorList>
    </citation>
    <scope>NUCLEOTIDE SEQUENCE [LARGE SCALE GENOMIC DNA]</scope>
    <source>
        <strain evidence="8 9">AH83</strain>
    </source>
</reference>
<feature type="transmembrane region" description="Helical" evidence="7">
    <location>
        <begin position="129"/>
        <end position="151"/>
    </location>
</feature>
<feature type="transmembrane region" description="Helical" evidence="7">
    <location>
        <begin position="204"/>
        <end position="225"/>
    </location>
</feature>
<feature type="transmembrane region" description="Helical" evidence="7">
    <location>
        <begin position="163"/>
        <end position="184"/>
    </location>
</feature>